<gene>
    <name evidence="1" type="ORF">KJP28_06060</name>
</gene>
<name>A0ABS6T168_9RHOB</name>
<protein>
    <submittedName>
        <fullName evidence="1">Uncharacterized protein</fullName>
    </submittedName>
</protein>
<evidence type="ECO:0000313" key="1">
    <source>
        <dbReference type="EMBL" id="MBV7378483.1"/>
    </source>
</evidence>
<comment type="caution">
    <text evidence="1">The sequence shown here is derived from an EMBL/GenBank/DDBJ whole genome shotgun (WGS) entry which is preliminary data.</text>
</comment>
<proteinExistence type="predicted"/>
<reference evidence="1 2" key="1">
    <citation type="submission" date="2021-05" db="EMBL/GenBank/DDBJ databases">
        <title>Culturable bacteria isolated from Daya Bay.</title>
        <authorList>
            <person name="Zheng W."/>
            <person name="Yu S."/>
            <person name="Huang Y."/>
        </authorList>
    </citation>
    <scope>NUCLEOTIDE SEQUENCE [LARGE SCALE GENOMIC DNA]</scope>
    <source>
        <strain evidence="1 2">DP4N28-5</strain>
    </source>
</reference>
<keyword evidence="2" id="KW-1185">Reference proteome</keyword>
<sequence>MERVGTLVTLLAMFTALVYAGVHLFVVQGVQDDIATVVKMQDINAASAIAEVQKVEKAEAAGVKQIVNSAGDVRSIRSAEALLVPDGAARSRTIELDMVLTPLSLAGPGEDVPEPALADLFIQARASSLMTDFCDMIVESRFAATCLPGSVHVSDLNWDLTPIAFIGGRHVSFTLNFTPGENVGTLPVGETAVLMEERVDPTDAGILRVPDVSAYRDALRAALDRARYACGLLRDGVGNCVASHVKVSTRWHVPGYPEDRMPEVVIRQGFTMKYLTPVAGGAAPEEGAGEVETPPAR</sequence>
<dbReference type="EMBL" id="JAHUZE010000001">
    <property type="protein sequence ID" value="MBV7378483.1"/>
    <property type="molecule type" value="Genomic_DNA"/>
</dbReference>
<dbReference type="RefSeq" id="WP_218391615.1">
    <property type="nucleotide sequence ID" value="NZ_JAHUZE010000001.1"/>
</dbReference>
<evidence type="ECO:0000313" key="2">
    <source>
        <dbReference type="Proteomes" id="UP000756530"/>
    </source>
</evidence>
<dbReference type="Proteomes" id="UP000756530">
    <property type="component" value="Unassembled WGS sequence"/>
</dbReference>
<accession>A0ABS6T168</accession>
<organism evidence="1 2">
    <name type="scientific">Maritimibacter dapengensis</name>
    <dbReference type="NCBI Taxonomy" id="2836868"/>
    <lineage>
        <taxon>Bacteria</taxon>
        <taxon>Pseudomonadati</taxon>
        <taxon>Pseudomonadota</taxon>
        <taxon>Alphaproteobacteria</taxon>
        <taxon>Rhodobacterales</taxon>
        <taxon>Roseobacteraceae</taxon>
        <taxon>Maritimibacter</taxon>
    </lineage>
</organism>